<evidence type="ECO:0000313" key="3">
    <source>
        <dbReference type="Proteomes" id="UP000244910"/>
    </source>
</evidence>
<name>A0A2U8DUA6_9CLOT</name>
<keyword evidence="1" id="KW-0812">Transmembrane</keyword>
<dbReference type="Proteomes" id="UP000244910">
    <property type="component" value="Chromosome"/>
</dbReference>
<feature type="transmembrane region" description="Helical" evidence="1">
    <location>
        <begin position="9"/>
        <end position="28"/>
    </location>
</feature>
<accession>A0A2U8DUA6</accession>
<keyword evidence="3" id="KW-1185">Reference proteome</keyword>
<evidence type="ECO:0000313" key="2">
    <source>
        <dbReference type="EMBL" id="AWI05662.1"/>
    </source>
</evidence>
<dbReference type="RefSeq" id="WP_032076887.1">
    <property type="nucleotide sequence ID" value="NZ_CP020953.1"/>
</dbReference>
<evidence type="ECO:0000256" key="1">
    <source>
        <dbReference type="SAM" id="Phobius"/>
    </source>
</evidence>
<protein>
    <submittedName>
        <fullName evidence="2">Uncharacterized protein</fullName>
    </submittedName>
</protein>
<dbReference type="EMBL" id="CP020953">
    <property type="protein sequence ID" value="AWI05662.1"/>
    <property type="molecule type" value="Genomic_DNA"/>
</dbReference>
<proteinExistence type="predicted"/>
<keyword evidence="1" id="KW-1133">Transmembrane helix</keyword>
<dbReference type="KEGG" id="cdrk:B9W14_14510"/>
<dbReference type="OrthoDB" id="1935785at2"/>
<keyword evidence="1" id="KW-0472">Membrane</keyword>
<gene>
    <name evidence="2" type="ORF">B9W14_14510</name>
</gene>
<sequence>MKKLSKKSYIIIAISIITFIYTTGMYKYRKPVIIHKTFSNVLVIKSGIQSTVNAEINGKIYRGIYSGSIIDLNLHFTNRIEGKIIIDGKEYSFKGFNGESKLINILGNVYDNTQNASVVFWFKMKDLDSIELLSHDDSKLK</sequence>
<reference evidence="3" key="1">
    <citation type="submission" date="2017-04" db="EMBL/GenBank/DDBJ databases">
        <authorList>
            <person name="Song Y."/>
            <person name="Cho B.-K."/>
        </authorList>
    </citation>
    <scope>NUCLEOTIDE SEQUENCE [LARGE SCALE GENOMIC DNA]</scope>
    <source>
        <strain evidence="3">SL1</strain>
    </source>
</reference>
<organism evidence="2 3">
    <name type="scientific">Clostridium drakei</name>
    <dbReference type="NCBI Taxonomy" id="332101"/>
    <lineage>
        <taxon>Bacteria</taxon>
        <taxon>Bacillati</taxon>
        <taxon>Bacillota</taxon>
        <taxon>Clostridia</taxon>
        <taxon>Eubacteriales</taxon>
        <taxon>Clostridiaceae</taxon>
        <taxon>Clostridium</taxon>
    </lineage>
</organism>
<dbReference type="AlphaFoldDB" id="A0A2U8DUA6"/>